<dbReference type="Pfam" id="PF01546">
    <property type="entry name" value="Peptidase_M20"/>
    <property type="match status" value="1"/>
</dbReference>
<dbReference type="GO" id="GO:0016805">
    <property type="term" value="F:dipeptidase activity"/>
    <property type="evidence" value="ECO:0007669"/>
    <property type="project" value="UniProtKB-KW"/>
</dbReference>
<dbReference type="InterPro" id="IPR002933">
    <property type="entry name" value="Peptidase_M20"/>
</dbReference>
<dbReference type="PANTHER" id="PTHR43808:SF31">
    <property type="entry name" value="N-ACETYL-L-CITRULLINE DEACETYLASE"/>
    <property type="match status" value="1"/>
</dbReference>
<evidence type="ECO:0000256" key="7">
    <source>
        <dbReference type="ARBA" id="ARBA00022997"/>
    </source>
</evidence>
<evidence type="ECO:0000259" key="9">
    <source>
        <dbReference type="Pfam" id="PF07687"/>
    </source>
</evidence>
<reference evidence="10 11" key="1">
    <citation type="submission" date="2013-07" db="EMBL/GenBank/DDBJ databases">
        <authorList>
            <person name="Weinstock G."/>
            <person name="Sodergren E."/>
            <person name="Wylie T."/>
            <person name="Fulton L."/>
            <person name="Fulton R."/>
            <person name="Fronick C."/>
            <person name="O'Laughlin M."/>
            <person name="Godfrey J."/>
            <person name="Miner T."/>
            <person name="Herter B."/>
            <person name="Appelbaum E."/>
            <person name="Cordes M."/>
            <person name="Lek S."/>
            <person name="Wollam A."/>
            <person name="Pepin K.H."/>
            <person name="Palsikar V.B."/>
            <person name="Mitreva M."/>
            <person name="Wilson R.K."/>
        </authorList>
    </citation>
    <scope>NUCLEOTIDE SEQUENCE [LARGE SCALE GENOMIC DNA]</scope>
    <source>
        <strain evidence="10 11">ATCC 14940</strain>
    </source>
</reference>
<dbReference type="InterPro" id="IPR050072">
    <property type="entry name" value="Peptidase_M20A"/>
</dbReference>
<dbReference type="PANTHER" id="PTHR43808">
    <property type="entry name" value="ACETYLORNITHINE DEACETYLASE"/>
    <property type="match status" value="1"/>
</dbReference>
<dbReference type="InterPro" id="IPR010964">
    <property type="entry name" value="M20A_pepV-rel"/>
</dbReference>
<evidence type="ECO:0000256" key="5">
    <source>
        <dbReference type="ARBA" id="ARBA00022801"/>
    </source>
</evidence>
<dbReference type="NCBIfam" id="TIGR01887">
    <property type="entry name" value="dipeptidaselike"/>
    <property type="match status" value="1"/>
</dbReference>
<comment type="similarity">
    <text evidence="2">Belongs to the peptidase M20A family.</text>
</comment>
<dbReference type="GO" id="GO:0046872">
    <property type="term" value="F:metal ion binding"/>
    <property type="evidence" value="ECO:0007669"/>
    <property type="project" value="UniProtKB-KW"/>
</dbReference>
<gene>
    <name evidence="10" type="ORF">CLOSYM_02931</name>
</gene>
<dbReference type="CDD" id="cd03888">
    <property type="entry name" value="M20_PepV"/>
    <property type="match status" value="1"/>
</dbReference>
<evidence type="ECO:0000256" key="4">
    <source>
        <dbReference type="ARBA" id="ARBA00022723"/>
    </source>
</evidence>
<keyword evidence="4" id="KW-0479">Metal-binding</keyword>
<keyword evidence="8" id="KW-0482">Metalloprotease</keyword>
<dbReference type="SUPFAM" id="SSF55031">
    <property type="entry name" value="Bacterial exopeptidase dimerisation domain"/>
    <property type="match status" value="1"/>
</dbReference>
<keyword evidence="7" id="KW-0224">Dipeptidase</keyword>
<evidence type="ECO:0000256" key="8">
    <source>
        <dbReference type="ARBA" id="ARBA00023049"/>
    </source>
</evidence>
<dbReference type="InterPro" id="IPR011650">
    <property type="entry name" value="Peptidase_M20_dimer"/>
</dbReference>
<keyword evidence="3" id="KW-0645">Protease</keyword>
<dbReference type="PROSITE" id="PS00759">
    <property type="entry name" value="ARGE_DAPE_CPG2_2"/>
    <property type="match status" value="1"/>
</dbReference>
<keyword evidence="5" id="KW-0378">Hydrolase</keyword>
<name>A0ABC9TW82_CLOSY</name>
<evidence type="ECO:0000256" key="3">
    <source>
        <dbReference type="ARBA" id="ARBA00022670"/>
    </source>
</evidence>
<evidence type="ECO:0000313" key="10">
    <source>
        <dbReference type="EMBL" id="ERI75922.1"/>
    </source>
</evidence>
<accession>A0ABC9TW82</accession>
<dbReference type="Pfam" id="PF07687">
    <property type="entry name" value="M20_dimer"/>
    <property type="match status" value="1"/>
</dbReference>
<evidence type="ECO:0000256" key="6">
    <source>
        <dbReference type="ARBA" id="ARBA00022833"/>
    </source>
</evidence>
<evidence type="ECO:0000313" key="11">
    <source>
        <dbReference type="Proteomes" id="UP000016491"/>
    </source>
</evidence>
<dbReference type="AlphaFoldDB" id="A0ABC9TW82"/>
<dbReference type="SUPFAM" id="SSF53187">
    <property type="entry name" value="Zn-dependent exopeptidases"/>
    <property type="match status" value="1"/>
</dbReference>
<evidence type="ECO:0000256" key="1">
    <source>
        <dbReference type="ARBA" id="ARBA00001947"/>
    </source>
</evidence>
<keyword evidence="6" id="KW-0862">Zinc</keyword>
<dbReference type="EMBL" id="AWSU01000229">
    <property type="protein sequence ID" value="ERI75922.1"/>
    <property type="molecule type" value="Genomic_DNA"/>
</dbReference>
<dbReference type="Gene3D" id="3.30.70.360">
    <property type="match status" value="2"/>
</dbReference>
<protein>
    <submittedName>
        <fullName evidence="10">Dipeptidase PepV</fullName>
    </submittedName>
</protein>
<comment type="cofactor">
    <cofactor evidence="1">
        <name>Zn(2+)</name>
        <dbReference type="ChEBI" id="CHEBI:29105"/>
    </cofactor>
</comment>
<organism evidence="10 11">
    <name type="scientific">[Clostridium] symbiosum ATCC 14940</name>
    <dbReference type="NCBI Taxonomy" id="411472"/>
    <lineage>
        <taxon>Bacteria</taxon>
        <taxon>Bacillati</taxon>
        <taxon>Bacillota</taxon>
        <taxon>Clostridia</taxon>
        <taxon>Lachnospirales</taxon>
        <taxon>Lachnospiraceae</taxon>
        <taxon>Otoolea</taxon>
    </lineage>
</organism>
<dbReference type="GO" id="GO:0006508">
    <property type="term" value="P:proteolysis"/>
    <property type="evidence" value="ECO:0007669"/>
    <property type="project" value="UniProtKB-KW"/>
</dbReference>
<dbReference type="InterPro" id="IPR036264">
    <property type="entry name" value="Bact_exopeptidase_dim_dom"/>
</dbReference>
<sequence length="490" mass="53399">MKPSKKQKRYSLSLFFTGFLFVSKERRLLIMKLQEAVELQKEALLKTLQESIRIRSVEDTPAEDAPYGMGIRDCLDHALQTAKELGFSVVNLDNQMGWCEYGEGEEMIAVLGHLDVVPEGEGWSFPPFGGEIRDGKVLGRGSIDDKGPTITALYALAALRDSKLPLKRRIRILFGTNEETGSNDMKYYISHGGELPVMGITPDGEYPIINGEKGIINVDFKAEYTQSGPLILMGISGGDAPNVVPASAEANLCCPPELAKELIHKLTAESGNAITCTPTEQGIRIAAAGVSAHGAFPELGVNAIGLLLTALDRLPLSEPLASQIHFLAEKIGLESDGTRLGIALSDEPSGKLTFNLGTVQGDAASFIIRINYRYPVTKTYEECAPILNQAFAESGFTQLKEIHKKCLYLPENSPLVQTLLRVYAEQTGLPPYPKSIGGGTYAKVIPNIVAFGPIFPGDEVREHKPDEFIKIDELMQNAHILAEALYQLAK</sequence>
<dbReference type="PROSITE" id="PS00758">
    <property type="entry name" value="ARGE_DAPE_CPG2_1"/>
    <property type="match status" value="1"/>
</dbReference>
<dbReference type="GO" id="GO:0008237">
    <property type="term" value="F:metallopeptidase activity"/>
    <property type="evidence" value="ECO:0007669"/>
    <property type="project" value="UniProtKB-KW"/>
</dbReference>
<dbReference type="NCBIfam" id="NF005591">
    <property type="entry name" value="PRK07318.1"/>
    <property type="match status" value="1"/>
</dbReference>
<comment type="caution">
    <text evidence="10">The sequence shown here is derived from an EMBL/GenBank/DDBJ whole genome shotgun (WGS) entry which is preliminary data.</text>
</comment>
<evidence type="ECO:0000256" key="2">
    <source>
        <dbReference type="ARBA" id="ARBA00006247"/>
    </source>
</evidence>
<dbReference type="Proteomes" id="UP000016491">
    <property type="component" value="Unassembled WGS sequence"/>
</dbReference>
<feature type="domain" description="Peptidase M20 dimerisation" evidence="9">
    <location>
        <begin position="283"/>
        <end position="364"/>
    </location>
</feature>
<dbReference type="Gene3D" id="3.40.630.10">
    <property type="entry name" value="Zn peptidases"/>
    <property type="match status" value="1"/>
</dbReference>
<dbReference type="InterPro" id="IPR001261">
    <property type="entry name" value="ArgE/DapE_CS"/>
</dbReference>
<proteinExistence type="inferred from homology"/>